<proteinExistence type="predicted"/>
<evidence type="ECO:0000313" key="1">
    <source>
        <dbReference type="EMBL" id="GAH76559.1"/>
    </source>
</evidence>
<sequence>YAAEFTVHDAKWTTAFFTSRTGSPTATVAEDGGATVLEITERSDEFSYTKRVTVGADDRLVVEYEFGQEGLDDAYLQLGWRPAVLWLDGAGYEVTTAEKSEEGRMTYGRGDRRVLWSGLREMRFSSIFGTWRIKTSHDMTLYDDRDKGTFFLGWDQKLADGERYRETVELTLEASSGSIGGIKVSDFEWTREAEEGYARVG</sequence>
<gene>
    <name evidence="1" type="ORF">S03H2_65744</name>
</gene>
<comment type="caution">
    <text evidence="1">The sequence shown here is derived from an EMBL/GenBank/DDBJ whole genome shotgun (WGS) entry which is preliminary data.</text>
</comment>
<dbReference type="AlphaFoldDB" id="X1JE04"/>
<organism evidence="1">
    <name type="scientific">marine sediment metagenome</name>
    <dbReference type="NCBI Taxonomy" id="412755"/>
    <lineage>
        <taxon>unclassified sequences</taxon>
        <taxon>metagenomes</taxon>
        <taxon>ecological metagenomes</taxon>
    </lineage>
</organism>
<name>X1JE04_9ZZZZ</name>
<reference evidence="1" key="1">
    <citation type="journal article" date="2014" name="Front. Microbiol.">
        <title>High frequency of phylogenetically diverse reductive dehalogenase-homologous genes in deep subseafloor sedimentary metagenomes.</title>
        <authorList>
            <person name="Kawai M."/>
            <person name="Futagami T."/>
            <person name="Toyoda A."/>
            <person name="Takaki Y."/>
            <person name="Nishi S."/>
            <person name="Hori S."/>
            <person name="Arai W."/>
            <person name="Tsubouchi T."/>
            <person name="Morono Y."/>
            <person name="Uchiyama I."/>
            <person name="Ito T."/>
            <person name="Fujiyama A."/>
            <person name="Inagaki F."/>
            <person name="Takami H."/>
        </authorList>
    </citation>
    <scope>NUCLEOTIDE SEQUENCE</scope>
    <source>
        <strain evidence="1">Expedition CK06-06</strain>
    </source>
</reference>
<feature type="non-terminal residue" evidence="1">
    <location>
        <position position="201"/>
    </location>
</feature>
<protein>
    <submittedName>
        <fullName evidence="1">Uncharacterized protein</fullName>
    </submittedName>
</protein>
<accession>X1JE04</accession>
<feature type="non-terminal residue" evidence="1">
    <location>
        <position position="1"/>
    </location>
</feature>
<dbReference type="EMBL" id="BARU01042845">
    <property type="protein sequence ID" value="GAH76559.1"/>
    <property type="molecule type" value="Genomic_DNA"/>
</dbReference>